<proteinExistence type="predicted"/>
<accession>A0ABS7F797</accession>
<dbReference type="RefSeq" id="WP_220118483.1">
    <property type="nucleotide sequence ID" value="NZ_JAHZUY010000049.1"/>
</dbReference>
<evidence type="ECO:0000313" key="2">
    <source>
        <dbReference type="Proteomes" id="UP001519924"/>
    </source>
</evidence>
<reference evidence="1 2" key="1">
    <citation type="submission" date="2021-08" db="EMBL/GenBank/DDBJ databases">
        <title>Caldovatus sediminis gen. nov., sp. nov., a moderately thermophilic bacterium isolated from a hot spring.</title>
        <authorList>
            <person name="Hu C.-J."/>
            <person name="Li W.-J."/>
            <person name="Xian W.-D."/>
        </authorList>
    </citation>
    <scope>NUCLEOTIDE SEQUENCE [LARGE SCALE GENOMIC DNA]</scope>
    <source>
        <strain evidence="1 2">SYSU G05006</strain>
    </source>
</reference>
<name>A0ABS7F797_9PROT</name>
<dbReference type="Gene3D" id="3.40.50.1820">
    <property type="entry name" value="alpha/beta hydrolase"/>
    <property type="match status" value="1"/>
</dbReference>
<dbReference type="EMBL" id="JAHZUY010000049">
    <property type="protein sequence ID" value="MBW8270696.1"/>
    <property type="molecule type" value="Genomic_DNA"/>
</dbReference>
<evidence type="ECO:0000313" key="1">
    <source>
        <dbReference type="EMBL" id="MBW8270696.1"/>
    </source>
</evidence>
<keyword evidence="2" id="KW-1185">Reference proteome</keyword>
<organism evidence="1 2">
    <name type="scientific">Caldovatus aquaticus</name>
    <dbReference type="NCBI Taxonomy" id="2865671"/>
    <lineage>
        <taxon>Bacteria</taxon>
        <taxon>Pseudomonadati</taxon>
        <taxon>Pseudomonadota</taxon>
        <taxon>Alphaproteobacteria</taxon>
        <taxon>Acetobacterales</taxon>
        <taxon>Roseomonadaceae</taxon>
        <taxon>Caldovatus</taxon>
    </lineage>
</organism>
<gene>
    <name evidence="1" type="ORF">K1J50_14520</name>
</gene>
<protein>
    <submittedName>
        <fullName evidence="1">Uncharacterized protein</fullName>
    </submittedName>
</protein>
<dbReference type="InterPro" id="IPR029058">
    <property type="entry name" value="AB_hydrolase_fold"/>
</dbReference>
<comment type="caution">
    <text evidence="1">The sequence shown here is derived from an EMBL/GenBank/DDBJ whole genome shotgun (WGS) entry which is preliminary data.</text>
</comment>
<sequence length="82" mass="8828">MARRLTPHPLGTLESPLRLAHPPGNGLPRTYVACTAPLYGPLEAARRWVRGRPGWDWRELAAGHDATVTAPAALARLLATLG</sequence>
<dbReference type="Proteomes" id="UP001519924">
    <property type="component" value="Unassembled WGS sequence"/>
</dbReference>